<dbReference type="Gene3D" id="2.60.120.260">
    <property type="entry name" value="Galactose-binding domain-like"/>
    <property type="match status" value="1"/>
</dbReference>
<dbReference type="PANTHER" id="PTHR10030">
    <property type="entry name" value="ALPHA-L-FUCOSIDASE"/>
    <property type="match status" value="1"/>
</dbReference>
<dbReference type="EC" id="3.2.1.51" evidence="3"/>
<evidence type="ECO:0000256" key="5">
    <source>
        <dbReference type="ARBA" id="ARBA00022801"/>
    </source>
</evidence>
<dbReference type="InterPro" id="IPR000933">
    <property type="entry name" value="Glyco_hydro_29"/>
</dbReference>
<dbReference type="GO" id="GO:0006004">
    <property type="term" value="P:fucose metabolic process"/>
    <property type="evidence" value="ECO:0007669"/>
    <property type="project" value="InterPro"/>
</dbReference>
<feature type="signal peptide" evidence="7">
    <location>
        <begin position="1"/>
        <end position="26"/>
    </location>
</feature>
<dbReference type="PANTHER" id="PTHR10030:SF37">
    <property type="entry name" value="ALPHA-L-FUCOSIDASE-RELATED"/>
    <property type="match status" value="1"/>
</dbReference>
<dbReference type="Gene3D" id="3.20.20.80">
    <property type="entry name" value="Glycosidases"/>
    <property type="match status" value="1"/>
</dbReference>
<dbReference type="InterPro" id="IPR057739">
    <property type="entry name" value="Glyco_hydro_29_N"/>
</dbReference>
<reference evidence="10" key="1">
    <citation type="submission" date="2016-10" db="EMBL/GenBank/DDBJ databases">
        <authorList>
            <person name="Varghese N."/>
            <person name="Submissions S."/>
        </authorList>
    </citation>
    <scope>NUCLEOTIDE SEQUENCE [LARGE SCALE GENOMIC DNA]</scope>
    <source>
        <strain evidence="10">DSM 25811 / CCM 8410 / LMG 26954 / E90</strain>
    </source>
</reference>
<dbReference type="STRING" id="1285928.SAMN04487894_101135"/>
<dbReference type="InterPro" id="IPR013780">
    <property type="entry name" value="Glyco_hydro_b"/>
</dbReference>
<evidence type="ECO:0000313" key="9">
    <source>
        <dbReference type="EMBL" id="SDC02813.1"/>
    </source>
</evidence>
<name>A0A1G6I8W6_NIADE</name>
<keyword evidence="10" id="KW-1185">Reference proteome</keyword>
<dbReference type="GO" id="GO:0005764">
    <property type="term" value="C:lysosome"/>
    <property type="evidence" value="ECO:0007669"/>
    <property type="project" value="TreeGrafter"/>
</dbReference>
<accession>A0A1G6I8W6</accession>
<evidence type="ECO:0000256" key="6">
    <source>
        <dbReference type="ARBA" id="ARBA00023295"/>
    </source>
</evidence>
<dbReference type="InterPro" id="IPR017853">
    <property type="entry name" value="GH"/>
</dbReference>
<keyword evidence="5" id="KW-0378">Hydrolase</keyword>
<keyword evidence="4 7" id="KW-0732">Signal</keyword>
<sequence length="631" mass="70994">MGQDPYSMKRLFLGLLLGAGVVTATAQVAGDEDRDMYNKGQERDQQAVQEAVTGWWKQSMKTHEERIAWWRQAKFGMFIHWGVYSLPGGEWKGQKVGGYAEHLMRVKKIPRSEYLELAHGFNPVLFNADEWARAARDAGMRYMIITAKHHDGFAMYPSSVSDFNIHDQTPFKRDPLAELSAACKKYGIKFGFYYSHAFDWEHPDAPGNDWEYKNPGGDKNLFGGRDWFDHHPELLPKAVQYVNEKAIPQIKELLTRYHPDILWFDTPHKLPFSENLRILKTIRETDPDVVVNGRLARNTERNYGDYLNTADRPAEFPPATGDWEAIPTTNESYGYSRYDNSHKSVPFFIQLLAKAAARGGNLLMNIGPKGDGTIDTKDLAILKGIGNWVKQNSESIYNVAESPLPLQNWGVSTLRGNKIYLHIFDFPADRKLYVGGLQSAISKAYTLSGKKIVKTKRIGRDDLQIDLSGVTADVANTVIVLELKDQPGTDRVFFVAPNIPVTRLLAFDAQLEGKGFGFGDGKAGRYYVEGWKSAAQQLVWNIRTMEARQYDVVIKYVTGKECDGNYKLLLNNTASIEGKVQQAKGGVVTEKIGKLELKRGVNTLVLSPEAISGTELMKLLEVQLVLPGQHR</sequence>
<dbReference type="EMBL" id="FMZO01000001">
    <property type="protein sequence ID" value="SDC02813.1"/>
    <property type="molecule type" value="Genomic_DNA"/>
</dbReference>
<dbReference type="GO" id="GO:0004560">
    <property type="term" value="F:alpha-L-fucosidase activity"/>
    <property type="evidence" value="ECO:0007669"/>
    <property type="project" value="InterPro"/>
</dbReference>
<proteinExistence type="inferred from homology"/>
<dbReference type="SMART" id="SM00812">
    <property type="entry name" value="Alpha_L_fucos"/>
    <property type="match status" value="1"/>
</dbReference>
<dbReference type="Proteomes" id="UP000198757">
    <property type="component" value="Unassembled WGS sequence"/>
</dbReference>
<gene>
    <name evidence="9" type="ORF">SAMN04487894_101135</name>
</gene>
<evidence type="ECO:0000256" key="4">
    <source>
        <dbReference type="ARBA" id="ARBA00022729"/>
    </source>
</evidence>
<dbReference type="Gene3D" id="2.60.40.1180">
    <property type="entry name" value="Golgi alpha-mannosidase II"/>
    <property type="match status" value="1"/>
</dbReference>
<evidence type="ECO:0000256" key="3">
    <source>
        <dbReference type="ARBA" id="ARBA00012662"/>
    </source>
</evidence>
<dbReference type="SUPFAM" id="SSF51445">
    <property type="entry name" value="(Trans)glycosidases"/>
    <property type="match status" value="1"/>
</dbReference>
<dbReference type="GO" id="GO:0016139">
    <property type="term" value="P:glycoside catabolic process"/>
    <property type="evidence" value="ECO:0007669"/>
    <property type="project" value="TreeGrafter"/>
</dbReference>
<keyword evidence="6" id="KW-0326">Glycosidase</keyword>
<feature type="domain" description="Glycoside hydrolase family 29 N-terminal" evidence="8">
    <location>
        <begin position="58"/>
        <end position="394"/>
    </location>
</feature>
<protein>
    <recommendedName>
        <fullName evidence="3">alpha-L-fucosidase</fullName>
        <ecNumber evidence="3">3.2.1.51</ecNumber>
    </recommendedName>
</protein>
<dbReference type="InterPro" id="IPR016286">
    <property type="entry name" value="FUC_metazoa-typ"/>
</dbReference>
<dbReference type="AlphaFoldDB" id="A0A1G6I8W6"/>
<evidence type="ECO:0000256" key="2">
    <source>
        <dbReference type="ARBA" id="ARBA00007951"/>
    </source>
</evidence>
<evidence type="ECO:0000313" key="10">
    <source>
        <dbReference type="Proteomes" id="UP000198757"/>
    </source>
</evidence>
<comment type="similarity">
    <text evidence="2">Belongs to the glycosyl hydrolase 29 family.</text>
</comment>
<evidence type="ECO:0000259" key="8">
    <source>
        <dbReference type="Pfam" id="PF01120"/>
    </source>
</evidence>
<comment type="function">
    <text evidence="1">Alpha-L-fucosidase is responsible for hydrolyzing the alpha-1,6-linked fucose joined to the reducing-end N-acetylglucosamine of the carbohydrate moieties of glycoproteins.</text>
</comment>
<organism evidence="9 10">
    <name type="scientific">Niabella drilacis (strain DSM 25811 / CCM 8410 / CCUG 62505 / LMG 26954 / E90)</name>
    <dbReference type="NCBI Taxonomy" id="1285928"/>
    <lineage>
        <taxon>Bacteria</taxon>
        <taxon>Pseudomonadati</taxon>
        <taxon>Bacteroidota</taxon>
        <taxon>Chitinophagia</taxon>
        <taxon>Chitinophagales</taxon>
        <taxon>Chitinophagaceae</taxon>
        <taxon>Niabella</taxon>
    </lineage>
</organism>
<evidence type="ECO:0000256" key="7">
    <source>
        <dbReference type="SAM" id="SignalP"/>
    </source>
</evidence>
<evidence type="ECO:0000256" key="1">
    <source>
        <dbReference type="ARBA" id="ARBA00004071"/>
    </source>
</evidence>
<feature type="chain" id="PRO_5011489001" description="alpha-L-fucosidase" evidence="7">
    <location>
        <begin position="27"/>
        <end position="631"/>
    </location>
</feature>
<dbReference type="Pfam" id="PF01120">
    <property type="entry name" value="Alpha_L_fucos"/>
    <property type="match status" value="1"/>
</dbReference>
<dbReference type="PRINTS" id="PR00741">
    <property type="entry name" value="GLHYDRLASE29"/>
</dbReference>